<dbReference type="Proteomes" id="UP001146793">
    <property type="component" value="Unassembled WGS sequence"/>
</dbReference>
<dbReference type="EMBL" id="JANTQA010000019">
    <property type="protein sequence ID" value="KAJ3446713.1"/>
    <property type="molecule type" value="Genomic_DNA"/>
</dbReference>
<dbReference type="GO" id="GO:0007188">
    <property type="term" value="P:adenylate cyclase-modulating G protein-coupled receptor signaling pathway"/>
    <property type="evidence" value="ECO:0007669"/>
    <property type="project" value="TreeGrafter"/>
</dbReference>
<dbReference type="GO" id="GO:0046872">
    <property type="term" value="F:metal ion binding"/>
    <property type="evidence" value="ECO:0007669"/>
    <property type="project" value="UniProtKB-KW"/>
</dbReference>
<feature type="binding site" evidence="6">
    <location>
        <begin position="152"/>
        <end position="153"/>
    </location>
    <ligand>
        <name>GTP</name>
        <dbReference type="ChEBI" id="CHEBI:37565"/>
    </ligand>
</feature>
<evidence type="ECO:0000256" key="2">
    <source>
        <dbReference type="ARBA" id="ARBA00022741"/>
    </source>
</evidence>
<protein>
    <submittedName>
        <fullName evidence="9">Guanine nucleotide-binding protein g(O) subunit alpha</fullName>
    </submittedName>
</protein>
<dbReference type="PROSITE" id="PS51882">
    <property type="entry name" value="G_ALPHA"/>
    <property type="match status" value="1"/>
</dbReference>
<proteinExistence type="predicted"/>
<feature type="compositionally biased region" description="Basic residues" evidence="8">
    <location>
        <begin position="7"/>
        <end position="19"/>
    </location>
</feature>
<dbReference type="PANTHER" id="PTHR10218">
    <property type="entry name" value="GTP-BINDING PROTEIN ALPHA SUBUNIT"/>
    <property type="match status" value="1"/>
</dbReference>
<evidence type="ECO:0000313" key="10">
    <source>
        <dbReference type="EMBL" id="KAJ6233359.1"/>
    </source>
</evidence>
<dbReference type="SUPFAM" id="SSF47895">
    <property type="entry name" value="Transducin (alpha subunit), insertion domain"/>
    <property type="match status" value="1"/>
</dbReference>
<reference evidence="9" key="2">
    <citation type="submission" date="2022-08" db="EMBL/GenBank/DDBJ databases">
        <title>Novel sulphate-reducing endosymbionts in the free-living metamonad Anaeramoeba.</title>
        <authorList>
            <person name="Jerlstrom-Hultqvist J."/>
            <person name="Cepicka I."/>
            <person name="Gallot-Lavallee L."/>
            <person name="Salas-Leiva D."/>
            <person name="Curtis B.A."/>
            <person name="Zahonova K."/>
            <person name="Pipaliya S."/>
            <person name="Dacks J."/>
            <person name="Roger A.J."/>
        </authorList>
    </citation>
    <scope>NUCLEOTIDE SEQUENCE</scope>
    <source>
        <strain evidence="9">Busselton2</strain>
    </source>
</reference>
<evidence type="ECO:0000256" key="8">
    <source>
        <dbReference type="SAM" id="MobiDB-lite"/>
    </source>
</evidence>
<evidence type="ECO:0000256" key="1">
    <source>
        <dbReference type="ARBA" id="ARBA00022723"/>
    </source>
</evidence>
<feature type="binding site" evidence="6">
    <location>
        <begin position="47"/>
        <end position="52"/>
    </location>
    <ligand>
        <name>GTP</name>
        <dbReference type="ChEBI" id="CHEBI:37565"/>
    </ligand>
</feature>
<dbReference type="GO" id="GO:0001664">
    <property type="term" value="F:G protein-coupled receptor binding"/>
    <property type="evidence" value="ECO:0007669"/>
    <property type="project" value="TreeGrafter"/>
</dbReference>
<evidence type="ECO:0000256" key="7">
    <source>
        <dbReference type="PIRSR" id="PIRSR601019-2"/>
    </source>
</evidence>
<feature type="binding site" evidence="6">
    <location>
        <begin position="202"/>
        <end position="206"/>
    </location>
    <ligand>
        <name>GTP</name>
        <dbReference type="ChEBI" id="CHEBI:37565"/>
    </ligand>
</feature>
<dbReference type="GO" id="GO:0003924">
    <property type="term" value="F:GTPase activity"/>
    <property type="evidence" value="ECO:0007669"/>
    <property type="project" value="InterPro"/>
</dbReference>
<feature type="region of interest" description="Disordered" evidence="8">
    <location>
        <begin position="1"/>
        <end position="25"/>
    </location>
</feature>
<feature type="binding site" evidence="7">
    <location>
        <position position="183"/>
    </location>
    <ligand>
        <name>Mg(2+)</name>
        <dbReference type="ChEBI" id="CHEBI:18420"/>
    </ligand>
</feature>
<keyword evidence="4 6" id="KW-0342">GTP-binding</keyword>
<feature type="binding site" evidence="6">
    <location>
        <begin position="271"/>
        <end position="274"/>
    </location>
    <ligand>
        <name>GTP</name>
        <dbReference type="ChEBI" id="CHEBI:37565"/>
    </ligand>
</feature>
<evidence type="ECO:0000256" key="4">
    <source>
        <dbReference type="ARBA" id="ARBA00023134"/>
    </source>
</evidence>
<dbReference type="AlphaFoldDB" id="A0AAV7ZYR8"/>
<reference evidence="10" key="1">
    <citation type="submission" date="2022-08" db="EMBL/GenBank/DDBJ databases">
        <title>Novel sulfate-reducing endosymbionts in the free-living metamonad Anaeramoeba.</title>
        <authorList>
            <person name="Jerlstrom-Hultqvist J."/>
            <person name="Cepicka I."/>
            <person name="Gallot-Lavallee L."/>
            <person name="Salas-Leiva D."/>
            <person name="Curtis B.A."/>
            <person name="Zahonova K."/>
            <person name="Pipaliya S."/>
            <person name="Dacks J."/>
            <person name="Roger A.J."/>
        </authorList>
    </citation>
    <scope>NUCLEOTIDE SEQUENCE</scope>
    <source>
        <strain evidence="10">Schooner1</strain>
    </source>
</reference>
<dbReference type="PRINTS" id="PR00318">
    <property type="entry name" value="GPROTEINA"/>
</dbReference>
<evidence type="ECO:0000256" key="5">
    <source>
        <dbReference type="ARBA" id="ARBA00023224"/>
    </source>
</evidence>
<comment type="caution">
    <text evidence="9">The sequence shown here is derived from an EMBL/GenBank/DDBJ whole genome shotgun (WGS) entry which is preliminary data.</text>
</comment>
<dbReference type="InterPro" id="IPR027417">
    <property type="entry name" value="P-loop_NTPase"/>
</dbReference>
<keyword evidence="3 7" id="KW-0460">Magnesium</keyword>
<feature type="binding site" evidence="7">
    <location>
        <position position="51"/>
    </location>
    <ligand>
        <name>Mg(2+)</name>
        <dbReference type="ChEBI" id="CHEBI:18420"/>
    </ligand>
</feature>
<gene>
    <name evidence="9" type="ORF">M0812_08042</name>
    <name evidence="10" type="ORF">M0813_30077</name>
</gene>
<dbReference type="FunFam" id="3.40.50.300:FF:002307">
    <property type="entry name" value="Guanine nucleotide-binding protein G(k) subunit alpha"/>
    <property type="match status" value="1"/>
</dbReference>
<dbReference type="Proteomes" id="UP001150062">
    <property type="component" value="Unassembled WGS sequence"/>
</dbReference>
<sequence>MGPKGSKQSKKKNNAKKQKNAQIEEELEMEKEEVRNQVKILVLGTGESGKSTFIKQLLILHKGGFTHTDRETYYSTIRKNTIFHIIQMINACKSFGWELEKKNLELARKYANIKVNEITDLNEKVVKELKQLWSDSALKTAYKNRHKFHLPDSSNYYLDDLDRIGETDYSPNDKDILLCRIPTTGLNKISFNFGETPWNVIDVGGQRSERRKWIHQFDDVTLIIYVVAINEFNQKLFEDEEVNRLLESLVLFEKTSNDKYFKEKNCVIFFNKIDLFEDKIKSEDLSQCFPDYEGGNDPDEAKKFIKLKFLEAGENESRNIFCHYTCATDTRNIENVFDAVNVSIIENTLKTGGYM</sequence>
<dbReference type="Pfam" id="PF00503">
    <property type="entry name" value="G-alpha"/>
    <property type="match status" value="1"/>
</dbReference>
<name>A0AAV7ZYR8_9EUKA</name>
<organism evidence="9 11">
    <name type="scientific">Anaeramoeba flamelloides</name>
    <dbReference type="NCBI Taxonomy" id="1746091"/>
    <lineage>
        <taxon>Eukaryota</taxon>
        <taxon>Metamonada</taxon>
        <taxon>Anaeramoebidae</taxon>
        <taxon>Anaeramoeba</taxon>
    </lineage>
</organism>
<evidence type="ECO:0000313" key="9">
    <source>
        <dbReference type="EMBL" id="KAJ3446713.1"/>
    </source>
</evidence>
<evidence type="ECO:0000256" key="6">
    <source>
        <dbReference type="PIRSR" id="PIRSR601019-1"/>
    </source>
</evidence>
<dbReference type="CDD" id="cd00066">
    <property type="entry name" value="G-alpha"/>
    <property type="match status" value="1"/>
</dbReference>
<keyword evidence="1 7" id="KW-0479">Metal-binding</keyword>
<dbReference type="GO" id="GO:0005834">
    <property type="term" value="C:heterotrimeric G-protein complex"/>
    <property type="evidence" value="ECO:0007669"/>
    <property type="project" value="TreeGrafter"/>
</dbReference>
<keyword evidence="12" id="KW-1185">Reference proteome</keyword>
<dbReference type="InterPro" id="IPR001019">
    <property type="entry name" value="Gprotein_alpha_su"/>
</dbReference>
<dbReference type="PANTHER" id="PTHR10218:SF302">
    <property type="entry name" value="GUANINE NUCLEOTIDE-BINDING PROTEIN ALPHA-5 SUBUNIT"/>
    <property type="match status" value="1"/>
</dbReference>
<evidence type="ECO:0000256" key="3">
    <source>
        <dbReference type="ARBA" id="ARBA00022842"/>
    </source>
</evidence>
<keyword evidence="5" id="KW-0807">Transducer</keyword>
<accession>A0AAV7ZYR8</accession>
<dbReference type="GO" id="GO:0005525">
    <property type="term" value="F:GTP binding"/>
    <property type="evidence" value="ECO:0007669"/>
    <property type="project" value="UniProtKB-KW"/>
</dbReference>
<keyword evidence="2 6" id="KW-0547">Nucleotide-binding</keyword>
<dbReference type="SMART" id="SM00275">
    <property type="entry name" value="G_alpha"/>
    <property type="match status" value="1"/>
</dbReference>
<dbReference type="Gene3D" id="3.40.50.300">
    <property type="entry name" value="P-loop containing nucleotide triphosphate hydrolases"/>
    <property type="match status" value="1"/>
</dbReference>
<feature type="binding site" evidence="6">
    <location>
        <position position="327"/>
    </location>
    <ligand>
        <name>GTP</name>
        <dbReference type="ChEBI" id="CHEBI:37565"/>
    </ligand>
</feature>
<dbReference type="InterPro" id="IPR011025">
    <property type="entry name" value="GproteinA_insert"/>
</dbReference>
<dbReference type="EMBL" id="JAOAOG010000278">
    <property type="protein sequence ID" value="KAJ6233359.1"/>
    <property type="molecule type" value="Genomic_DNA"/>
</dbReference>
<evidence type="ECO:0000313" key="11">
    <source>
        <dbReference type="Proteomes" id="UP001146793"/>
    </source>
</evidence>
<dbReference type="Gene3D" id="1.10.400.10">
    <property type="entry name" value="GI Alpha 1, domain 2-like"/>
    <property type="match status" value="1"/>
</dbReference>
<dbReference type="SUPFAM" id="SSF52540">
    <property type="entry name" value="P-loop containing nucleoside triphosphate hydrolases"/>
    <property type="match status" value="1"/>
</dbReference>
<dbReference type="GO" id="GO:0005737">
    <property type="term" value="C:cytoplasm"/>
    <property type="evidence" value="ECO:0007669"/>
    <property type="project" value="TreeGrafter"/>
</dbReference>
<feature type="binding site" evidence="6">
    <location>
        <begin position="177"/>
        <end position="183"/>
    </location>
    <ligand>
        <name>GTP</name>
        <dbReference type="ChEBI" id="CHEBI:37565"/>
    </ligand>
</feature>
<dbReference type="GO" id="GO:0031683">
    <property type="term" value="F:G-protein beta/gamma-subunit complex binding"/>
    <property type="evidence" value="ECO:0007669"/>
    <property type="project" value="InterPro"/>
</dbReference>
<evidence type="ECO:0000313" key="12">
    <source>
        <dbReference type="Proteomes" id="UP001150062"/>
    </source>
</evidence>